<accession>A0A7X2ZTX7</accession>
<keyword evidence="3" id="KW-1185">Reference proteome</keyword>
<evidence type="ECO:0000256" key="1">
    <source>
        <dbReference type="SAM" id="Phobius"/>
    </source>
</evidence>
<sequence length="69" mass="8062">MNDLVFVFFSISIAIFLLGMVVMLPNILFSTDYSDKDKKNTTLKDEKKSKERIKNVESTYRKKHEKMGV</sequence>
<feature type="transmembrane region" description="Helical" evidence="1">
    <location>
        <begin position="6"/>
        <end position="29"/>
    </location>
</feature>
<comment type="caution">
    <text evidence="2">The sequence shown here is derived from an EMBL/GenBank/DDBJ whole genome shotgun (WGS) entry which is preliminary data.</text>
</comment>
<keyword evidence="1" id="KW-0812">Transmembrane</keyword>
<keyword evidence="1" id="KW-0472">Membrane</keyword>
<proteinExistence type="predicted"/>
<keyword evidence="1" id="KW-1133">Transmembrane helix</keyword>
<name>A0A7X2ZTX7_9FLAO</name>
<dbReference type="EMBL" id="RCNR01000017">
    <property type="protein sequence ID" value="MUH36340.1"/>
    <property type="molecule type" value="Genomic_DNA"/>
</dbReference>
<dbReference type="AlphaFoldDB" id="A0A7X2ZTX7"/>
<evidence type="ECO:0000313" key="2">
    <source>
        <dbReference type="EMBL" id="MUH36340.1"/>
    </source>
</evidence>
<organism evidence="2 3">
    <name type="scientific">Zobellia amurskyensis</name>
    <dbReference type="NCBI Taxonomy" id="248905"/>
    <lineage>
        <taxon>Bacteria</taxon>
        <taxon>Pseudomonadati</taxon>
        <taxon>Bacteroidota</taxon>
        <taxon>Flavobacteriia</taxon>
        <taxon>Flavobacteriales</taxon>
        <taxon>Flavobacteriaceae</taxon>
        <taxon>Zobellia</taxon>
    </lineage>
</organism>
<evidence type="ECO:0000313" key="3">
    <source>
        <dbReference type="Proteomes" id="UP000540519"/>
    </source>
</evidence>
<protein>
    <submittedName>
        <fullName evidence="2">Uncharacterized protein</fullName>
    </submittedName>
</protein>
<dbReference type="Proteomes" id="UP000540519">
    <property type="component" value="Unassembled WGS sequence"/>
</dbReference>
<gene>
    <name evidence="2" type="ORF">D9O36_10855</name>
</gene>
<reference evidence="2 3" key="1">
    <citation type="journal article" date="2019" name="Mar. Drugs">
        <title>Comparative Genomics and CAZyme Genome Repertoires of Marine Zobellia amurskyensis KMM 3526(T) and Zobellia laminariae KMM 3676(T).</title>
        <authorList>
            <person name="Chernysheva N."/>
            <person name="Bystritskaya E."/>
            <person name="Stenkova A."/>
            <person name="Golovkin I."/>
            <person name="Nedashkovskaya O."/>
            <person name="Isaeva M."/>
        </authorList>
    </citation>
    <scope>NUCLEOTIDE SEQUENCE [LARGE SCALE GENOMIC DNA]</scope>
    <source>
        <strain evidence="2 3">KMM 3526</strain>
    </source>
</reference>